<dbReference type="SUPFAM" id="SSF49447">
    <property type="entry name" value="Second domain of Mu2 adaptin subunit (ap50) of ap2 adaptor"/>
    <property type="match status" value="1"/>
</dbReference>
<dbReference type="GO" id="GO:0030131">
    <property type="term" value="C:clathrin adaptor complex"/>
    <property type="evidence" value="ECO:0007669"/>
    <property type="project" value="InterPro"/>
</dbReference>
<reference evidence="8" key="1">
    <citation type="submission" date="2017-03" db="EMBL/GenBank/DDBJ databases">
        <authorList>
            <person name="Sharma R."/>
            <person name="Thines M."/>
        </authorList>
    </citation>
    <scope>NUCLEOTIDE SEQUENCE [LARGE SCALE GENOMIC DNA]</scope>
</reference>
<dbReference type="CDD" id="cd14836">
    <property type="entry name" value="AP2_Mu_N"/>
    <property type="match status" value="1"/>
</dbReference>
<evidence type="ECO:0000259" key="6">
    <source>
        <dbReference type="PROSITE" id="PS51072"/>
    </source>
</evidence>
<proteinExistence type="predicted"/>
<dbReference type="PANTHER" id="PTHR10529">
    <property type="entry name" value="AP COMPLEX SUBUNIT MU"/>
    <property type="match status" value="1"/>
</dbReference>
<name>A0A1W5D3H0_9LECA</name>
<dbReference type="GO" id="GO:0016192">
    <property type="term" value="P:vesicle-mediated transport"/>
    <property type="evidence" value="ECO:0007669"/>
    <property type="project" value="InterPro"/>
</dbReference>
<dbReference type="InterPro" id="IPR001392">
    <property type="entry name" value="Clathrin_mu"/>
</dbReference>
<dbReference type="FunFam" id="3.30.450.60:FF:000002">
    <property type="entry name" value="AP-2 complex subunit mu, putative"/>
    <property type="match status" value="1"/>
</dbReference>
<protein>
    <submittedName>
        <fullName evidence="7">Adaptor complexes medium subunit family protein</fullName>
    </submittedName>
</protein>
<evidence type="ECO:0000256" key="4">
    <source>
        <dbReference type="ARBA" id="ARBA00023136"/>
    </source>
</evidence>
<dbReference type="SUPFAM" id="SSF64356">
    <property type="entry name" value="SNARE-like"/>
    <property type="match status" value="1"/>
</dbReference>
<dbReference type="InterPro" id="IPR050431">
    <property type="entry name" value="Adaptor_comp_med_subunit"/>
</dbReference>
<dbReference type="PROSITE" id="PS51072">
    <property type="entry name" value="MHD"/>
    <property type="match status" value="1"/>
</dbReference>
<feature type="region of interest" description="Disordered" evidence="5">
    <location>
        <begin position="489"/>
        <end position="535"/>
    </location>
</feature>
<organism evidence="7 8">
    <name type="scientific">Lasallia pustulata</name>
    <dbReference type="NCBI Taxonomy" id="136370"/>
    <lineage>
        <taxon>Eukaryota</taxon>
        <taxon>Fungi</taxon>
        <taxon>Dikarya</taxon>
        <taxon>Ascomycota</taxon>
        <taxon>Pezizomycotina</taxon>
        <taxon>Lecanoromycetes</taxon>
        <taxon>OSLEUM clade</taxon>
        <taxon>Umbilicariomycetidae</taxon>
        <taxon>Umbilicariales</taxon>
        <taxon>Umbilicariaceae</taxon>
        <taxon>Lasallia</taxon>
    </lineage>
</organism>
<feature type="domain" description="MHD" evidence="6">
    <location>
        <begin position="168"/>
        <end position="453"/>
    </location>
</feature>
<keyword evidence="4" id="KW-0472">Membrane</keyword>
<dbReference type="GO" id="GO:0012505">
    <property type="term" value="C:endomembrane system"/>
    <property type="evidence" value="ECO:0007669"/>
    <property type="project" value="UniProtKB-SubCell"/>
</dbReference>
<dbReference type="InterPro" id="IPR028565">
    <property type="entry name" value="MHD"/>
</dbReference>
<keyword evidence="3" id="KW-0653">Protein transport</keyword>
<dbReference type="PRINTS" id="PR00314">
    <property type="entry name" value="CLATHRINADPT"/>
</dbReference>
<dbReference type="GO" id="GO:0006886">
    <property type="term" value="P:intracellular protein transport"/>
    <property type="evidence" value="ECO:0007669"/>
    <property type="project" value="InterPro"/>
</dbReference>
<comment type="subcellular location">
    <subcellularLocation>
        <location evidence="1">Endomembrane system</location>
    </subcellularLocation>
</comment>
<accession>A0A1W5D3H0</accession>
<evidence type="ECO:0000256" key="2">
    <source>
        <dbReference type="ARBA" id="ARBA00022448"/>
    </source>
</evidence>
<evidence type="ECO:0000313" key="8">
    <source>
        <dbReference type="Proteomes" id="UP000192927"/>
    </source>
</evidence>
<evidence type="ECO:0000256" key="3">
    <source>
        <dbReference type="ARBA" id="ARBA00022927"/>
    </source>
</evidence>
<dbReference type="Pfam" id="PF00928">
    <property type="entry name" value="Adap_comp_sub"/>
    <property type="match status" value="1"/>
</dbReference>
<dbReference type="Gene3D" id="2.60.40.1170">
    <property type="entry name" value="Mu homology domain, subdomain B"/>
    <property type="match status" value="2"/>
</dbReference>
<keyword evidence="2" id="KW-0813">Transport</keyword>
<keyword evidence="8" id="KW-1185">Reference proteome</keyword>
<dbReference type="AlphaFoldDB" id="A0A1W5D3H0"/>
<evidence type="ECO:0000256" key="5">
    <source>
        <dbReference type="SAM" id="MobiDB-lite"/>
    </source>
</evidence>
<evidence type="ECO:0000313" key="7">
    <source>
        <dbReference type="EMBL" id="SLM37560.1"/>
    </source>
</evidence>
<dbReference type="EMBL" id="FWEW01001717">
    <property type="protein sequence ID" value="SLM37560.1"/>
    <property type="molecule type" value="Genomic_DNA"/>
</dbReference>
<feature type="non-terminal residue" evidence="7">
    <location>
        <position position="805"/>
    </location>
</feature>
<dbReference type="InterPro" id="IPR011012">
    <property type="entry name" value="Longin-like_dom_sf"/>
</dbReference>
<evidence type="ECO:0000256" key="1">
    <source>
        <dbReference type="ARBA" id="ARBA00004308"/>
    </source>
</evidence>
<dbReference type="Proteomes" id="UP000192927">
    <property type="component" value="Unassembled WGS sequence"/>
</dbReference>
<dbReference type="InterPro" id="IPR043532">
    <property type="entry name" value="AP2_Mu_N"/>
</dbReference>
<dbReference type="InterPro" id="IPR036168">
    <property type="entry name" value="AP2_Mu_C_sf"/>
</dbReference>
<dbReference type="Gene3D" id="3.30.450.60">
    <property type="match status" value="1"/>
</dbReference>
<sequence>MLSGILVFNQKGENLIFRAFRNDCRPRLADVFRIQVISNAQVRSPILTLGSTTFSHVKHENIYLVAITKSNANAALVFEFLYRLVGLGRSYFGKFDEEAVKNNFVLVYELLDEILDFGYPQNTETDTLKMYITTEGVKSERTTEDSSRITMQATGALSWRRSDIKYRKNEAFVDVIEDVNLLMSATGTVLRADVNGQIVMRAYLSGTPECKFGLNDRLLLDGDSLSAPSGNPAGTKATKAAAGSVTLEDCQFHQCVKLGKFDADRIISFVPPDGEFELMRYRATENVNLPFKVHAIVNELGKTKVEYSIAIKANYGSKLFATNVVVRVPTPLNTAKITERTSQGKAKYEPEQNNILKRPTSMQSKGTTQSANKRRRIIASAESNDLETDDFPLWAKGMVRIETSQDSNRHYQLHKAVLERNSTWFAEELEKTIVEPGVKRRNHLNDAIRYFFRLEMVEDAKTPILFRVPLNVGDPVISTRLSEPLGVAAMTPDSSSERSHKLQETCGFGNTTRTKSETGLPKVESPNEDPSQTRLSLVPTESELLRKQELDQQILLAYDSLFLMYYNRAPSVSTTSISVALTQCEAIVSIATIYGSLDVARPYLGNSLSQFRHALYSAITEDPPRWLTLSIPLESASIFSEALIHLVGSWPYSTWPTPAATIPPAMTELIKRKAKRLHDLRAQVDRDLLTNSLSAPDGNPVSFAADPASWFVVQMFRDWLAARLHEMRMAGKPHYGFVYRLMREGGEAYLPLERVVEALGGVRGRGWGTDGEVKEDLMALKGFARGAVGRLVTNELVADVEKIGV</sequence>